<gene>
    <name evidence="5" type="ORF">hbim_05669</name>
</gene>
<dbReference type="PANTHER" id="PTHR43877">
    <property type="entry name" value="AMINOALKYLPHOSPHONATE N-ACETYLTRANSFERASE-RELATED-RELATED"/>
    <property type="match status" value="1"/>
</dbReference>
<dbReference type="PROSITE" id="PS51186">
    <property type="entry name" value="GNAT"/>
    <property type="match status" value="1"/>
</dbReference>
<dbReference type="InterPro" id="IPR000835">
    <property type="entry name" value="HTH_MarR-typ"/>
</dbReference>
<feature type="domain" description="HTH marR-type" evidence="3">
    <location>
        <begin position="2"/>
        <end position="136"/>
    </location>
</feature>
<dbReference type="GO" id="GO:0003700">
    <property type="term" value="F:DNA-binding transcription factor activity"/>
    <property type="evidence" value="ECO:0007669"/>
    <property type="project" value="InterPro"/>
</dbReference>
<dbReference type="AlphaFoldDB" id="A0AAI8TVH0"/>
<dbReference type="InterPro" id="IPR000182">
    <property type="entry name" value="GNAT_dom"/>
</dbReference>
<keyword evidence="2" id="KW-0012">Acyltransferase</keyword>
<keyword evidence="1" id="KW-0808">Transferase</keyword>
<dbReference type="SMART" id="SM00347">
    <property type="entry name" value="HTH_MARR"/>
    <property type="match status" value="1"/>
</dbReference>
<dbReference type="Pfam" id="PF00583">
    <property type="entry name" value="Acetyltransf_1"/>
    <property type="match status" value="1"/>
</dbReference>
<sequence length="301" mass="33628">MSVEMVAQVRRFNRVVTRSAGVLNENYLASGRSLGQDRLLWEIGVQGCDVRDLRSRLGLDSGYLSRLLRALQREGLIMVVPSATDRRVRTAELTAAGRRELETLNNRSDDMAASILTPLTVSQQERLVSAMAQVERLLTASAVRVEQCDPRHPDARYCLATYYTELAQRFHDGYDPAVSPVADDEMTPPAGLLLVASLHGQPVGCGAVIWYPDGVALVKRMWVAASVRGLGLGRRLLTELEARAERHGAGLMRLETKAELVEAQQMYRACGYREVAPFNDEFYADHWFEKPLSEIRVGRRD</sequence>
<name>A0AAI8TVH0_MYCME</name>
<reference evidence="5" key="1">
    <citation type="submission" date="2023-03" db="EMBL/GenBank/DDBJ databases">
        <title>Draft genome sequence of a Mycolicibacterium mageritense strain H4_3_1 isolated from a hybrid biological-inorganic system reactor.</title>
        <authorList>
            <person name="Feng X."/>
            <person name="Kazama D."/>
            <person name="Sato K."/>
            <person name="Kobayashi H."/>
        </authorList>
    </citation>
    <scope>NUCLEOTIDE SEQUENCE</scope>
    <source>
        <strain evidence="5">H4_3_1</strain>
    </source>
</reference>
<dbReference type="PANTHER" id="PTHR43877:SF2">
    <property type="entry name" value="AMINOALKYLPHOSPHONATE N-ACETYLTRANSFERASE-RELATED"/>
    <property type="match status" value="1"/>
</dbReference>
<evidence type="ECO:0000313" key="6">
    <source>
        <dbReference type="Proteomes" id="UP001241092"/>
    </source>
</evidence>
<evidence type="ECO:0000259" key="4">
    <source>
        <dbReference type="PROSITE" id="PS51186"/>
    </source>
</evidence>
<evidence type="ECO:0000256" key="2">
    <source>
        <dbReference type="ARBA" id="ARBA00023315"/>
    </source>
</evidence>
<evidence type="ECO:0000313" key="5">
    <source>
        <dbReference type="EMBL" id="BDY31713.1"/>
    </source>
</evidence>
<dbReference type="Gene3D" id="3.40.630.30">
    <property type="match status" value="1"/>
</dbReference>
<dbReference type="InterPro" id="IPR050832">
    <property type="entry name" value="Bact_Acetyltransf"/>
</dbReference>
<dbReference type="Pfam" id="PF12802">
    <property type="entry name" value="MarR_2"/>
    <property type="match status" value="1"/>
</dbReference>
<evidence type="ECO:0000256" key="1">
    <source>
        <dbReference type="ARBA" id="ARBA00022679"/>
    </source>
</evidence>
<dbReference type="SUPFAM" id="SSF46785">
    <property type="entry name" value="Winged helix' DNA-binding domain"/>
    <property type="match status" value="1"/>
</dbReference>
<accession>A0AAI8TVH0</accession>
<dbReference type="Proteomes" id="UP001241092">
    <property type="component" value="Chromosome"/>
</dbReference>
<dbReference type="GO" id="GO:0016747">
    <property type="term" value="F:acyltransferase activity, transferring groups other than amino-acyl groups"/>
    <property type="evidence" value="ECO:0007669"/>
    <property type="project" value="InterPro"/>
</dbReference>
<organism evidence="5 6">
    <name type="scientific">Mycolicibacterium mageritense</name>
    <name type="common">Mycobacterium mageritense</name>
    <dbReference type="NCBI Taxonomy" id="53462"/>
    <lineage>
        <taxon>Bacteria</taxon>
        <taxon>Bacillati</taxon>
        <taxon>Actinomycetota</taxon>
        <taxon>Actinomycetes</taxon>
        <taxon>Mycobacteriales</taxon>
        <taxon>Mycobacteriaceae</taxon>
        <taxon>Mycolicibacterium</taxon>
    </lineage>
</organism>
<feature type="domain" description="N-acetyltransferase" evidence="4">
    <location>
        <begin position="150"/>
        <end position="293"/>
    </location>
</feature>
<dbReference type="SUPFAM" id="SSF55729">
    <property type="entry name" value="Acyl-CoA N-acyltransferases (Nat)"/>
    <property type="match status" value="1"/>
</dbReference>
<dbReference type="InterPro" id="IPR036388">
    <property type="entry name" value="WH-like_DNA-bd_sf"/>
</dbReference>
<proteinExistence type="predicted"/>
<dbReference type="Gene3D" id="1.10.10.10">
    <property type="entry name" value="Winged helix-like DNA-binding domain superfamily/Winged helix DNA-binding domain"/>
    <property type="match status" value="1"/>
</dbReference>
<dbReference type="PROSITE" id="PS50995">
    <property type="entry name" value="HTH_MARR_2"/>
    <property type="match status" value="1"/>
</dbReference>
<evidence type="ECO:0008006" key="7">
    <source>
        <dbReference type="Google" id="ProtNLM"/>
    </source>
</evidence>
<evidence type="ECO:0000259" key="3">
    <source>
        <dbReference type="PROSITE" id="PS50995"/>
    </source>
</evidence>
<dbReference type="EMBL" id="AP027452">
    <property type="protein sequence ID" value="BDY31713.1"/>
    <property type="molecule type" value="Genomic_DNA"/>
</dbReference>
<dbReference type="InterPro" id="IPR036390">
    <property type="entry name" value="WH_DNA-bd_sf"/>
</dbReference>
<protein>
    <recommendedName>
        <fullName evidence="7">MarR family transcriptional regulator</fullName>
    </recommendedName>
</protein>
<dbReference type="RefSeq" id="WP_286211960.1">
    <property type="nucleotide sequence ID" value="NZ_AP027452.1"/>
</dbReference>
<dbReference type="InterPro" id="IPR016181">
    <property type="entry name" value="Acyl_CoA_acyltransferase"/>
</dbReference>